<accession>A0ABN4RJZ2</accession>
<reference evidence="2" key="1">
    <citation type="submission" date="2016-10" db="EMBL/GenBank/DDBJ databases">
        <authorList>
            <person name="See-Too W.S."/>
        </authorList>
    </citation>
    <scope>NUCLEOTIDE SEQUENCE</scope>
    <source>
        <strain evidence="2">DSM 14505</strain>
        <plasmid evidence="2">pPA05-1</plasmid>
    </source>
</reference>
<keyword evidence="3" id="KW-1185">Reference proteome</keyword>
<dbReference type="EMBL" id="CP016535">
    <property type="protein sequence ID" value="ANU12315.1"/>
    <property type="molecule type" value="Genomic_DNA"/>
</dbReference>
<evidence type="ECO:0000313" key="3">
    <source>
        <dbReference type="Proteomes" id="UP000092661"/>
    </source>
</evidence>
<evidence type="ECO:0000313" key="2">
    <source>
        <dbReference type="EMBL" id="ANU12315.1"/>
    </source>
</evidence>
<keyword evidence="1" id="KW-0812">Transmembrane</keyword>
<feature type="transmembrane region" description="Helical" evidence="1">
    <location>
        <begin position="7"/>
        <end position="25"/>
    </location>
</feature>
<name>A0ABN4RJZ2_9BACL</name>
<keyword evidence="1" id="KW-0472">Membrane</keyword>
<keyword evidence="2" id="KW-0614">Plasmid</keyword>
<geneLocation type="plasmid" evidence="2 3">
    <name>pPA05-1</name>
</geneLocation>
<sequence>MLFEKNKFSIFTIITCLVMMVSILWTPQNTQAASLNVDEVARITSEYLVLNEKDGTVIIEREVELESRIGKEYFNELVQTLEKLNEVLASPEGEEYKKEIIEEANSNVVSMARISGCGAATLAGFAHTGAFTGLMTVAGVSGPAGWALGTAVGGVWLAGSVAAGCLK</sequence>
<gene>
    <name evidence="2" type="ORF">BBH88_18605</name>
</gene>
<keyword evidence="1" id="KW-1133">Transmembrane helix</keyword>
<protein>
    <submittedName>
        <fullName evidence="2">Uncharacterized protein</fullName>
    </submittedName>
</protein>
<proteinExistence type="predicted"/>
<dbReference type="RefSeq" id="WP_065537433.1">
    <property type="nucleotide sequence ID" value="NZ_CP016535.2"/>
</dbReference>
<dbReference type="Proteomes" id="UP000092661">
    <property type="component" value="Plasmid pPA05-1"/>
</dbReference>
<evidence type="ECO:0000256" key="1">
    <source>
        <dbReference type="SAM" id="Phobius"/>
    </source>
</evidence>
<organism evidence="2 3">
    <name type="scientific">Planococcus antarcticus DSM 14505</name>
    <dbReference type="NCBI Taxonomy" id="1185653"/>
    <lineage>
        <taxon>Bacteria</taxon>
        <taxon>Bacillati</taxon>
        <taxon>Bacillota</taxon>
        <taxon>Bacilli</taxon>
        <taxon>Bacillales</taxon>
        <taxon>Caryophanaceae</taxon>
        <taxon>Planococcus</taxon>
    </lineage>
</organism>